<name>A0A6N8HV22_9FIRM</name>
<dbReference type="Pfam" id="PF20434">
    <property type="entry name" value="BD-FAE"/>
    <property type="match status" value="1"/>
</dbReference>
<dbReference type="PANTHER" id="PTHR48081:SF6">
    <property type="entry name" value="PEPTIDASE S9 PROLYL OLIGOPEPTIDASE CATALYTIC DOMAIN-CONTAINING PROTEIN"/>
    <property type="match status" value="1"/>
</dbReference>
<evidence type="ECO:0000313" key="5">
    <source>
        <dbReference type="Proteomes" id="UP000469440"/>
    </source>
</evidence>
<accession>A0A7G8T911</accession>
<sequence length="269" mass="29491">MKTVTFSPNPNSAARAAGFLHEPNGEMPDRAKRPCVVICPGGGYAMLSERETAPPAAAFFAKGYQVFVLYYSIRENAKNLQPLIELSNTVLTIRENSAEWGIVPNKIAVCGFSAGGHVAACLGTLWDSPELKAKTDTQEGGNRPDAMILCYPVLTAGEFTHSESAAFVCGGEPTAEQVGLFSLENQVSMKTPPAFLWHTFEDDCVPLENTLFFAAALRRFRIPFEYHVFQKGGHGLSMCSEEVGTPNPHCAEWFPLCTQWLGDLFEFKE</sequence>
<dbReference type="GO" id="GO:0046555">
    <property type="term" value="F:acetylxylan esterase activity"/>
    <property type="evidence" value="ECO:0007669"/>
    <property type="project" value="UniProtKB-EC"/>
</dbReference>
<dbReference type="InterPro" id="IPR049492">
    <property type="entry name" value="BD-FAE-like_dom"/>
</dbReference>
<dbReference type="EC" id="3.1.1.72" evidence="3"/>
<dbReference type="Proteomes" id="UP000515909">
    <property type="component" value="Chromosome"/>
</dbReference>
<keyword evidence="5" id="KW-1185">Reference proteome</keyword>
<evidence type="ECO:0000313" key="4">
    <source>
        <dbReference type="EMBL" id="QNK40102.1"/>
    </source>
</evidence>
<protein>
    <submittedName>
        <fullName evidence="3">Acetylxylan esterase</fullName>
        <ecNumber evidence="3">3.1.1.72</ecNumber>
    </submittedName>
    <submittedName>
        <fullName evidence="4">Alpha/beta hydrolase</fullName>
    </submittedName>
</protein>
<dbReference type="Proteomes" id="UP000469440">
    <property type="component" value="Unassembled WGS sequence"/>
</dbReference>
<gene>
    <name evidence="3" type="primary">axeA1_1</name>
    <name evidence="3" type="ORF">CAFE_02840</name>
    <name evidence="4" type="ORF">HCR03_15595</name>
</gene>
<organism evidence="3 5">
    <name type="scientific">Caproicibacter fermentans</name>
    <dbReference type="NCBI Taxonomy" id="2576756"/>
    <lineage>
        <taxon>Bacteria</taxon>
        <taxon>Bacillati</taxon>
        <taxon>Bacillota</taxon>
        <taxon>Clostridia</taxon>
        <taxon>Eubacteriales</taxon>
        <taxon>Acutalibacteraceae</taxon>
        <taxon>Caproicibacter</taxon>
    </lineage>
</organism>
<reference evidence="4 6" key="2">
    <citation type="submission" date="2020-08" db="EMBL/GenBank/DDBJ databases">
        <title>The isolate Caproiciproducens sp. 7D4C2 produces n-caproate at mildly acidic conditions from hexoses: genome and rBOX comparison with related strains and chain-elongating bacteria.</title>
        <authorList>
            <person name="Esquivel-Elizondo S."/>
            <person name="Bagci C."/>
            <person name="Temovska M."/>
            <person name="Jeon B.S."/>
            <person name="Bessarab I."/>
            <person name="Williams R.B.H."/>
            <person name="Huson D.H."/>
            <person name="Angenent L.T."/>
        </authorList>
    </citation>
    <scope>NUCLEOTIDE SEQUENCE [LARGE SCALE GENOMIC DNA]</scope>
    <source>
        <strain evidence="4 6">7D4C2</strain>
    </source>
</reference>
<evidence type="ECO:0000259" key="2">
    <source>
        <dbReference type="Pfam" id="PF20434"/>
    </source>
</evidence>
<dbReference type="EMBL" id="CP060286">
    <property type="protein sequence ID" value="QNK40102.1"/>
    <property type="molecule type" value="Genomic_DNA"/>
</dbReference>
<keyword evidence="1 3" id="KW-0378">Hydrolase</keyword>
<evidence type="ECO:0000256" key="1">
    <source>
        <dbReference type="ARBA" id="ARBA00022801"/>
    </source>
</evidence>
<dbReference type="PANTHER" id="PTHR48081">
    <property type="entry name" value="AB HYDROLASE SUPERFAMILY PROTEIN C4A8.06C"/>
    <property type="match status" value="1"/>
</dbReference>
<accession>A0A6N8HV22</accession>
<dbReference type="Gene3D" id="3.40.50.1820">
    <property type="entry name" value="alpha/beta hydrolase"/>
    <property type="match status" value="1"/>
</dbReference>
<dbReference type="RefSeq" id="WP_066645976.1">
    <property type="nucleotide sequence ID" value="NZ_CP060286.1"/>
</dbReference>
<feature type="domain" description="BD-FAE-like" evidence="2">
    <location>
        <begin position="30"/>
        <end position="216"/>
    </location>
</feature>
<proteinExistence type="predicted"/>
<dbReference type="InterPro" id="IPR029058">
    <property type="entry name" value="AB_hydrolase_fold"/>
</dbReference>
<evidence type="ECO:0000313" key="6">
    <source>
        <dbReference type="Proteomes" id="UP000515909"/>
    </source>
</evidence>
<dbReference type="OrthoDB" id="9794725at2"/>
<dbReference type="EMBL" id="VWXL01000010">
    <property type="protein sequence ID" value="MVB09626.1"/>
    <property type="molecule type" value="Genomic_DNA"/>
</dbReference>
<dbReference type="SUPFAM" id="SSF53474">
    <property type="entry name" value="alpha/beta-Hydrolases"/>
    <property type="match status" value="1"/>
</dbReference>
<dbReference type="AlphaFoldDB" id="A0A6N8HV22"/>
<dbReference type="InterPro" id="IPR050300">
    <property type="entry name" value="GDXG_lipolytic_enzyme"/>
</dbReference>
<dbReference type="KEGG" id="cfem:HCR03_15595"/>
<evidence type="ECO:0000313" key="3">
    <source>
        <dbReference type="EMBL" id="MVB09626.1"/>
    </source>
</evidence>
<reference evidence="3 5" key="1">
    <citation type="submission" date="2019-09" db="EMBL/GenBank/DDBJ databases">
        <title>Genome sequence of Clostridium sp. EA1.</title>
        <authorList>
            <person name="Poehlein A."/>
            <person name="Bengelsdorf F.R."/>
            <person name="Daniel R."/>
        </authorList>
    </citation>
    <scope>NUCLEOTIDE SEQUENCE [LARGE SCALE GENOMIC DNA]</scope>
    <source>
        <strain evidence="3 5">EA1</strain>
    </source>
</reference>